<sequence>MRFLIFGDVVGAPGRAAVSAALPALREEFSPDSVIINIENIAHGSGISPATMQEALAWRADAYTSGDHAWDNKKGLPLLSDPHIPLIRPANYPTGVPGRGYLTYTSGAWRVAVINLQGQVFFKNDPDNPFHALDRLLEMEDIRQADMILVDFHSEATSEARAFGWHADGRVSAVWGTHTHVPTADAQVLPGGTGYISDAGMQGAHHSVIGASRALVQSFLTQLKMKFDVEENGPLEVNAVVIDVDPRSGHATDIQQVRRVFARD</sequence>
<comment type="caution">
    <text evidence="3">The sequence shown here is derived from an EMBL/GenBank/DDBJ whole genome shotgun (WGS) entry which is preliminary data.</text>
</comment>
<dbReference type="GO" id="GO:0046872">
    <property type="term" value="F:metal ion binding"/>
    <property type="evidence" value="ECO:0007669"/>
    <property type="project" value="UniProtKB-KW"/>
</dbReference>
<feature type="binding site" evidence="2">
    <location>
        <position position="67"/>
    </location>
    <ligand>
        <name>Fe cation</name>
        <dbReference type="ChEBI" id="CHEBI:24875"/>
        <label>2</label>
    </ligand>
</feature>
<feature type="binding site" evidence="2">
    <location>
        <position position="180"/>
    </location>
    <ligand>
        <name>Fe cation</name>
        <dbReference type="ChEBI" id="CHEBI:24875"/>
        <label>1</label>
    </ligand>
</feature>
<proteinExistence type="predicted"/>
<dbReference type="Pfam" id="PF13277">
    <property type="entry name" value="YmdB"/>
    <property type="match status" value="1"/>
</dbReference>
<feature type="active site" description="Proton donor" evidence="1">
    <location>
        <position position="68"/>
    </location>
</feature>
<protein>
    <submittedName>
        <fullName evidence="3">Metallophosphoesterase</fullName>
    </submittedName>
</protein>
<feature type="binding site" evidence="2">
    <location>
        <position position="178"/>
    </location>
    <ligand>
        <name>Fe cation</name>
        <dbReference type="ChEBI" id="CHEBI:24875"/>
        <label>2</label>
    </ligand>
</feature>
<name>A0A2H0TRH2_9BACT</name>
<dbReference type="AlphaFoldDB" id="A0A2H0TRH2"/>
<feature type="binding site" evidence="2">
    <location>
        <position position="39"/>
    </location>
    <ligand>
        <name>Fe cation</name>
        <dbReference type="ChEBI" id="CHEBI:24875"/>
        <label>1</label>
    </ligand>
</feature>
<evidence type="ECO:0000313" key="4">
    <source>
        <dbReference type="Proteomes" id="UP000230154"/>
    </source>
</evidence>
<dbReference type="InterPro" id="IPR029052">
    <property type="entry name" value="Metallo-depent_PP-like"/>
</dbReference>
<accession>A0A2H0TRH2</accession>
<dbReference type="SUPFAM" id="SSF56300">
    <property type="entry name" value="Metallo-dependent phosphatases"/>
    <property type="match status" value="1"/>
</dbReference>
<feature type="binding site" evidence="2">
    <location>
        <position position="40"/>
    </location>
    <ligand>
        <name>Fe cation</name>
        <dbReference type="ChEBI" id="CHEBI:24875"/>
        <label>1</label>
    </ligand>
</feature>
<dbReference type="PANTHER" id="PTHR36303">
    <property type="entry name" value="2',3'-CYCLIC-NUCLEOTIDE 2'-PHOSPHODIESTERASE"/>
    <property type="match status" value="1"/>
</dbReference>
<gene>
    <name evidence="3" type="ORF">COU35_00660</name>
</gene>
<evidence type="ECO:0000313" key="3">
    <source>
        <dbReference type="EMBL" id="PIR74773.1"/>
    </source>
</evidence>
<dbReference type="PANTHER" id="PTHR36303:SF1">
    <property type="entry name" value="2',3'-CYCLIC-NUCLEOTIDE 2'-PHOSPHODIESTERASE"/>
    <property type="match status" value="1"/>
</dbReference>
<dbReference type="Proteomes" id="UP000230154">
    <property type="component" value="Unassembled WGS sequence"/>
</dbReference>
<evidence type="ECO:0000256" key="1">
    <source>
        <dbReference type="PIRSR" id="PIRSR004789-50"/>
    </source>
</evidence>
<keyword evidence="2" id="KW-0479">Metal-binding</keyword>
<dbReference type="EMBL" id="PFCB01000006">
    <property type="protein sequence ID" value="PIR74773.1"/>
    <property type="molecule type" value="Genomic_DNA"/>
</dbReference>
<reference evidence="4" key="1">
    <citation type="submission" date="2017-09" db="EMBL/GenBank/DDBJ databases">
        <title>Depth-based differentiation of microbial function through sediment-hosted aquifers and enrichment of novel symbionts in the deep terrestrial subsurface.</title>
        <authorList>
            <person name="Probst A.J."/>
            <person name="Ladd B."/>
            <person name="Jarett J.K."/>
            <person name="Geller-Mcgrath D.E."/>
            <person name="Sieber C.M.K."/>
            <person name="Emerson J.B."/>
            <person name="Anantharaman K."/>
            <person name="Thomas B.C."/>
            <person name="Malmstrom R."/>
            <person name="Stieglmeier M."/>
            <person name="Klingl A."/>
            <person name="Woyke T."/>
            <person name="Ryan C.M."/>
            <person name="Banfield J.F."/>
        </authorList>
    </citation>
    <scope>NUCLEOTIDE SEQUENCE [LARGE SCALE GENOMIC DNA]</scope>
</reference>
<dbReference type="GO" id="GO:0004113">
    <property type="term" value="F:2',3'-cyclic-nucleotide 3'-phosphodiesterase activity"/>
    <property type="evidence" value="ECO:0007669"/>
    <property type="project" value="TreeGrafter"/>
</dbReference>
<feature type="binding site" evidence="2">
    <location>
        <position position="39"/>
    </location>
    <ligand>
        <name>Fe cation</name>
        <dbReference type="ChEBI" id="CHEBI:24875"/>
        <label>2</label>
    </ligand>
</feature>
<feature type="binding site" evidence="2">
    <location>
        <position position="153"/>
    </location>
    <ligand>
        <name>Fe cation</name>
        <dbReference type="ChEBI" id="CHEBI:24875"/>
        <label>2</label>
    </ligand>
</feature>
<organism evidence="3 4">
    <name type="scientific">Candidatus Magasanikbacteria bacterium CG10_big_fil_rev_8_21_14_0_10_47_10</name>
    <dbReference type="NCBI Taxonomy" id="1974652"/>
    <lineage>
        <taxon>Bacteria</taxon>
        <taxon>Candidatus Magasanikiibacteriota</taxon>
    </lineage>
</organism>
<feature type="binding site" evidence="2">
    <location>
        <position position="8"/>
    </location>
    <ligand>
        <name>Fe cation</name>
        <dbReference type="ChEBI" id="CHEBI:24875"/>
        <label>1</label>
    </ligand>
</feature>
<dbReference type="PIRSF" id="PIRSF004789">
    <property type="entry name" value="DR1281"/>
    <property type="match status" value="1"/>
</dbReference>
<evidence type="ECO:0000256" key="2">
    <source>
        <dbReference type="PIRSR" id="PIRSR004789-51"/>
    </source>
</evidence>
<dbReference type="InterPro" id="IPR005235">
    <property type="entry name" value="YmdB-like"/>
</dbReference>
<dbReference type="Gene3D" id="3.60.21.10">
    <property type="match status" value="1"/>
</dbReference>